<organism evidence="3 4">
    <name type="scientific">Pseudoneurospora amorphoporcata</name>
    <dbReference type="NCBI Taxonomy" id="241081"/>
    <lineage>
        <taxon>Eukaryota</taxon>
        <taxon>Fungi</taxon>
        <taxon>Dikarya</taxon>
        <taxon>Ascomycota</taxon>
        <taxon>Pezizomycotina</taxon>
        <taxon>Sordariomycetes</taxon>
        <taxon>Sordariomycetidae</taxon>
        <taxon>Sordariales</taxon>
        <taxon>Sordariaceae</taxon>
        <taxon>Pseudoneurospora</taxon>
    </lineage>
</organism>
<protein>
    <submittedName>
        <fullName evidence="3">Uncharacterized protein</fullName>
    </submittedName>
</protein>
<name>A0AAN6SGS0_9PEZI</name>
<feature type="compositionally biased region" description="Low complexity" evidence="2">
    <location>
        <begin position="41"/>
        <end position="51"/>
    </location>
</feature>
<reference evidence="3" key="1">
    <citation type="journal article" date="2023" name="Mol. Phylogenet. Evol.">
        <title>Genome-scale phylogeny and comparative genomics of the fungal order Sordariales.</title>
        <authorList>
            <person name="Hensen N."/>
            <person name="Bonometti L."/>
            <person name="Westerberg I."/>
            <person name="Brannstrom I.O."/>
            <person name="Guillou S."/>
            <person name="Cros-Aarteil S."/>
            <person name="Calhoun S."/>
            <person name="Haridas S."/>
            <person name="Kuo A."/>
            <person name="Mondo S."/>
            <person name="Pangilinan J."/>
            <person name="Riley R."/>
            <person name="LaButti K."/>
            <person name="Andreopoulos B."/>
            <person name="Lipzen A."/>
            <person name="Chen C."/>
            <person name="Yan M."/>
            <person name="Daum C."/>
            <person name="Ng V."/>
            <person name="Clum A."/>
            <person name="Steindorff A."/>
            <person name="Ohm R.A."/>
            <person name="Martin F."/>
            <person name="Silar P."/>
            <person name="Natvig D.O."/>
            <person name="Lalanne C."/>
            <person name="Gautier V."/>
            <person name="Ament-Velasquez S.L."/>
            <person name="Kruys A."/>
            <person name="Hutchinson M.I."/>
            <person name="Powell A.J."/>
            <person name="Barry K."/>
            <person name="Miller A.N."/>
            <person name="Grigoriev I.V."/>
            <person name="Debuchy R."/>
            <person name="Gladieux P."/>
            <person name="Hiltunen Thoren M."/>
            <person name="Johannesson H."/>
        </authorList>
    </citation>
    <scope>NUCLEOTIDE SEQUENCE</scope>
    <source>
        <strain evidence="3">CBS 626.80</strain>
    </source>
</reference>
<dbReference type="Proteomes" id="UP001303222">
    <property type="component" value="Unassembled WGS sequence"/>
</dbReference>
<proteinExistence type="predicted"/>
<keyword evidence="1" id="KW-0175">Coiled coil</keyword>
<evidence type="ECO:0000313" key="3">
    <source>
        <dbReference type="EMBL" id="KAK3953762.1"/>
    </source>
</evidence>
<evidence type="ECO:0000256" key="1">
    <source>
        <dbReference type="SAM" id="Coils"/>
    </source>
</evidence>
<feature type="region of interest" description="Disordered" evidence="2">
    <location>
        <begin position="1"/>
        <end position="94"/>
    </location>
</feature>
<keyword evidence="4" id="KW-1185">Reference proteome</keyword>
<reference evidence="3" key="2">
    <citation type="submission" date="2023-06" db="EMBL/GenBank/DDBJ databases">
        <authorList>
            <consortium name="Lawrence Berkeley National Laboratory"/>
            <person name="Mondo S.J."/>
            <person name="Hensen N."/>
            <person name="Bonometti L."/>
            <person name="Westerberg I."/>
            <person name="Brannstrom I.O."/>
            <person name="Guillou S."/>
            <person name="Cros-Aarteil S."/>
            <person name="Calhoun S."/>
            <person name="Haridas S."/>
            <person name="Kuo A."/>
            <person name="Pangilinan J."/>
            <person name="Riley R."/>
            <person name="Labutti K."/>
            <person name="Andreopoulos B."/>
            <person name="Lipzen A."/>
            <person name="Chen C."/>
            <person name="Yanf M."/>
            <person name="Daum C."/>
            <person name="Ng V."/>
            <person name="Clum A."/>
            <person name="Steindorff A."/>
            <person name="Ohm R."/>
            <person name="Martin F."/>
            <person name="Silar P."/>
            <person name="Natvig D."/>
            <person name="Lalanne C."/>
            <person name="Gautier V."/>
            <person name="Ament-Velasquez S.L."/>
            <person name="Kruys A."/>
            <person name="Hutchinson M.I."/>
            <person name="Powell A.J."/>
            <person name="Barry K."/>
            <person name="Miller A.N."/>
            <person name="Grigoriev I.V."/>
            <person name="Debuchy R."/>
            <person name="Gladieux P."/>
            <person name="Thoren M.H."/>
            <person name="Johannesson H."/>
        </authorList>
    </citation>
    <scope>NUCLEOTIDE SEQUENCE</scope>
    <source>
        <strain evidence="3">CBS 626.80</strain>
    </source>
</reference>
<feature type="coiled-coil region" evidence="1">
    <location>
        <begin position="104"/>
        <end position="161"/>
    </location>
</feature>
<comment type="caution">
    <text evidence="3">The sequence shown here is derived from an EMBL/GenBank/DDBJ whole genome shotgun (WGS) entry which is preliminary data.</text>
</comment>
<dbReference type="EMBL" id="MU859100">
    <property type="protein sequence ID" value="KAK3953762.1"/>
    <property type="molecule type" value="Genomic_DNA"/>
</dbReference>
<feature type="compositionally biased region" description="Basic and acidic residues" evidence="2">
    <location>
        <begin position="1"/>
        <end position="10"/>
    </location>
</feature>
<accession>A0AAN6SGS0</accession>
<sequence>MPSHQGRSDTDFLATVAVPADGVMPTREEMQANFERTYPVSSSNIDSDSNSEATSATDSESNSDDHVHSDNDSRGVRREREKEAEEEEEEQSLEGFLNKLCAEVWQEEQKQKREQEELDREIEEQEKLVEQLEQGIVEQFGDEYAEEMARWERKRKAAEDEKAGKLGPMVKRRKGDRGCYLLAMKRFGRIWLWFCFLVGSSGL</sequence>
<evidence type="ECO:0000256" key="2">
    <source>
        <dbReference type="SAM" id="MobiDB-lite"/>
    </source>
</evidence>
<gene>
    <name evidence="3" type="ORF">QBC32DRAFT_338091</name>
</gene>
<feature type="compositionally biased region" description="Basic and acidic residues" evidence="2">
    <location>
        <begin position="63"/>
        <end position="83"/>
    </location>
</feature>
<dbReference type="AlphaFoldDB" id="A0AAN6SGS0"/>
<evidence type="ECO:0000313" key="4">
    <source>
        <dbReference type="Proteomes" id="UP001303222"/>
    </source>
</evidence>